<dbReference type="AlphaFoldDB" id="A0A0N4YK05"/>
<dbReference type="OMA" id="MENDMRE"/>
<dbReference type="Proteomes" id="UP000271162">
    <property type="component" value="Unassembled WGS sequence"/>
</dbReference>
<dbReference type="PANTHER" id="PTHR47027">
    <property type="entry name" value="REVERSE TRANSCRIPTASE DOMAIN-CONTAINING PROTEIN"/>
    <property type="match status" value="1"/>
</dbReference>
<reference evidence="3" key="1">
    <citation type="submission" date="2017-02" db="UniProtKB">
        <authorList>
            <consortium name="WormBaseParasite"/>
        </authorList>
    </citation>
    <scope>IDENTIFICATION</scope>
</reference>
<keyword evidence="2" id="KW-1185">Reference proteome</keyword>
<proteinExistence type="predicted"/>
<dbReference type="WBParaSite" id="NBR_0001733201-mRNA-1">
    <property type="protein sequence ID" value="NBR_0001733201-mRNA-1"/>
    <property type="gene ID" value="NBR_0001733201"/>
</dbReference>
<organism evidence="3">
    <name type="scientific">Nippostrongylus brasiliensis</name>
    <name type="common">Rat hookworm</name>
    <dbReference type="NCBI Taxonomy" id="27835"/>
    <lineage>
        <taxon>Eukaryota</taxon>
        <taxon>Metazoa</taxon>
        <taxon>Ecdysozoa</taxon>
        <taxon>Nematoda</taxon>
        <taxon>Chromadorea</taxon>
        <taxon>Rhabditida</taxon>
        <taxon>Rhabditina</taxon>
        <taxon>Rhabditomorpha</taxon>
        <taxon>Strongyloidea</taxon>
        <taxon>Heligmosomidae</taxon>
        <taxon>Nippostrongylus</taxon>
    </lineage>
</organism>
<protein>
    <submittedName>
        <fullName evidence="3">Reverse transcriptase domain-containing protein</fullName>
    </submittedName>
</protein>
<evidence type="ECO:0000313" key="1">
    <source>
        <dbReference type="EMBL" id="VDL80947.1"/>
    </source>
</evidence>
<sequence>MTKDKSPGTDGITVEMLLACGQKLFSALTQRFTQYVTMCEIPAAWKRSKTILLFKKGDKEDLANHGPITLLPVLYEVFTRCPLTRMKRTSDDEQPIQQAGSRRKFGTLLGSIDGGKLNHLRFANVIVLITWSTDHASSMLEELHNKGANFGLTVKMSKTKFMKDELADENSVRVQVDPLEEVTEYVYLGRLLNMKNDLKPEILRKKKAG</sequence>
<dbReference type="EMBL" id="UYSL01022699">
    <property type="protein sequence ID" value="VDL80947.1"/>
    <property type="molecule type" value="Genomic_DNA"/>
</dbReference>
<accession>A0A0N4YK05</accession>
<name>A0A0N4YK05_NIPBR</name>
<gene>
    <name evidence="1" type="ORF">NBR_LOCUS17333</name>
</gene>
<evidence type="ECO:0000313" key="2">
    <source>
        <dbReference type="Proteomes" id="UP000271162"/>
    </source>
</evidence>
<dbReference type="PANTHER" id="PTHR47027:SF20">
    <property type="entry name" value="REVERSE TRANSCRIPTASE-LIKE PROTEIN WITH RNA-DIRECTED DNA POLYMERASE DOMAIN"/>
    <property type="match status" value="1"/>
</dbReference>
<reference evidence="1 2" key="2">
    <citation type="submission" date="2018-11" db="EMBL/GenBank/DDBJ databases">
        <authorList>
            <consortium name="Pathogen Informatics"/>
        </authorList>
    </citation>
    <scope>NUCLEOTIDE SEQUENCE [LARGE SCALE GENOMIC DNA]</scope>
</reference>
<evidence type="ECO:0000313" key="3">
    <source>
        <dbReference type="WBParaSite" id="NBR_0001733201-mRNA-1"/>
    </source>
</evidence>